<sequence>MSGGPGVYLLLLGRLPIDHQRCIPRRPCRMGSTNWSGCTKASAAATCTPSVSELKANGDDDIKVSAYNKGHPPGPPRRDTLLSVIEEIDSFVLEMVARKLKVPCTVTLSRFPSKVFSKLRYHVVFIGSWWDTSEYYFKTEERLWWVERRVRFGRNLPIVAHIVGSPVVSLDEDHSGAF</sequence>
<keyword evidence="2" id="KW-1185">Reference proteome</keyword>
<proteinExistence type="predicted"/>
<evidence type="ECO:0000313" key="2">
    <source>
        <dbReference type="Proteomes" id="UP000053820"/>
    </source>
</evidence>
<reference evidence="1 2" key="1">
    <citation type="submission" date="2014-04" db="EMBL/GenBank/DDBJ databases">
        <title>Evolutionary Origins and Diversification of the Mycorrhizal Mutualists.</title>
        <authorList>
            <consortium name="DOE Joint Genome Institute"/>
            <consortium name="Mycorrhizal Genomics Consortium"/>
            <person name="Kohler A."/>
            <person name="Kuo A."/>
            <person name="Nagy L.G."/>
            <person name="Floudas D."/>
            <person name="Copeland A."/>
            <person name="Barry K.W."/>
            <person name="Cichocki N."/>
            <person name="Veneault-Fourrey C."/>
            <person name="LaButti K."/>
            <person name="Lindquist E.A."/>
            <person name="Lipzen A."/>
            <person name="Lundell T."/>
            <person name="Morin E."/>
            <person name="Murat C."/>
            <person name="Riley R."/>
            <person name="Ohm R."/>
            <person name="Sun H."/>
            <person name="Tunlid A."/>
            <person name="Henrissat B."/>
            <person name="Grigoriev I.V."/>
            <person name="Hibbett D.S."/>
            <person name="Martin F."/>
        </authorList>
    </citation>
    <scope>NUCLEOTIDE SEQUENCE [LARGE SCALE GENOMIC DNA]</scope>
    <source>
        <strain evidence="1 2">MD-312</strain>
    </source>
</reference>
<gene>
    <name evidence="1" type="ORF">HYDPIDRAFT_34393</name>
</gene>
<dbReference type="OrthoDB" id="2667096at2759"/>
<dbReference type="HOGENOM" id="CLU_1510817_0_0_1"/>
<name>A0A0C9VY01_9AGAM</name>
<dbReference type="AlphaFoldDB" id="A0A0C9VY01"/>
<evidence type="ECO:0000313" key="1">
    <source>
        <dbReference type="EMBL" id="KIJ58208.1"/>
    </source>
</evidence>
<dbReference type="Proteomes" id="UP000053820">
    <property type="component" value="Unassembled WGS sequence"/>
</dbReference>
<dbReference type="EMBL" id="KN839969">
    <property type="protein sequence ID" value="KIJ58208.1"/>
    <property type="molecule type" value="Genomic_DNA"/>
</dbReference>
<protein>
    <submittedName>
        <fullName evidence="1">Uncharacterized protein</fullName>
    </submittedName>
</protein>
<accession>A0A0C9VY01</accession>
<organism evidence="1 2">
    <name type="scientific">Hydnomerulius pinastri MD-312</name>
    <dbReference type="NCBI Taxonomy" id="994086"/>
    <lineage>
        <taxon>Eukaryota</taxon>
        <taxon>Fungi</taxon>
        <taxon>Dikarya</taxon>
        <taxon>Basidiomycota</taxon>
        <taxon>Agaricomycotina</taxon>
        <taxon>Agaricomycetes</taxon>
        <taxon>Agaricomycetidae</taxon>
        <taxon>Boletales</taxon>
        <taxon>Boletales incertae sedis</taxon>
        <taxon>Leucogyrophana</taxon>
    </lineage>
</organism>